<evidence type="ECO:0000259" key="6">
    <source>
        <dbReference type="Pfam" id="PF01642"/>
    </source>
</evidence>
<reference evidence="7 8" key="1">
    <citation type="submission" date="2018-03" db="EMBL/GenBank/DDBJ databases">
        <title>Genomic Encyclopedia of Type Strains, Phase III (KMG-III): the genomes of soil and plant-associated and newly described type strains.</title>
        <authorList>
            <person name="Whitman W."/>
        </authorList>
    </citation>
    <scope>NUCLEOTIDE SEQUENCE [LARGE SCALE GENOMIC DNA]</scope>
    <source>
        <strain evidence="7 8">CGMCC 1.07653</strain>
    </source>
</reference>
<dbReference type="EMBL" id="PYAV01000002">
    <property type="protein sequence ID" value="PSL50968.1"/>
    <property type="molecule type" value="Genomic_DNA"/>
</dbReference>
<dbReference type="InterPro" id="IPR016176">
    <property type="entry name" value="Cbl-dep_enz_cat"/>
</dbReference>
<evidence type="ECO:0000256" key="4">
    <source>
        <dbReference type="ARBA" id="ARBA00023235"/>
    </source>
</evidence>
<dbReference type="CDD" id="cd03677">
    <property type="entry name" value="MM_CoA_mutase_beta"/>
    <property type="match status" value="1"/>
</dbReference>
<evidence type="ECO:0000313" key="8">
    <source>
        <dbReference type="Proteomes" id="UP000242310"/>
    </source>
</evidence>
<keyword evidence="3" id="KW-0846">Cobalamin</keyword>
<evidence type="ECO:0000256" key="1">
    <source>
        <dbReference type="ARBA" id="ARBA00001922"/>
    </source>
</evidence>
<comment type="similarity">
    <text evidence="2">Belongs to the methylmalonyl-CoA mutase family.</text>
</comment>
<dbReference type="GO" id="GO:0046872">
    <property type="term" value="F:metal ion binding"/>
    <property type="evidence" value="ECO:0007669"/>
    <property type="project" value="InterPro"/>
</dbReference>
<dbReference type="GO" id="GO:0031419">
    <property type="term" value="F:cobalamin binding"/>
    <property type="evidence" value="ECO:0007669"/>
    <property type="project" value="UniProtKB-KW"/>
</dbReference>
<comment type="cofactor">
    <cofactor evidence="1">
        <name>adenosylcob(III)alamin</name>
        <dbReference type="ChEBI" id="CHEBI:18408"/>
    </cofactor>
</comment>
<gene>
    <name evidence="7" type="ORF">B0H94_102245</name>
</gene>
<accession>A0A2P8HXN6</accession>
<comment type="caution">
    <text evidence="7">The sequence shown here is derived from an EMBL/GenBank/DDBJ whole genome shotgun (WGS) entry which is preliminary data.</text>
</comment>
<dbReference type="Gene3D" id="3.40.50.280">
    <property type="entry name" value="Cobalamin-binding domain"/>
    <property type="match status" value="1"/>
</dbReference>
<dbReference type="PANTHER" id="PTHR48101:SF4">
    <property type="entry name" value="METHYLMALONYL-COA MUTASE, MITOCHONDRIAL"/>
    <property type="match status" value="1"/>
</dbReference>
<keyword evidence="5" id="KW-0170">Cobalt</keyword>
<dbReference type="InterPro" id="IPR006099">
    <property type="entry name" value="MeMalonylCoA_mutase_a/b_cat"/>
</dbReference>
<evidence type="ECO:0000313" key="7">
    <source>
        <dbReference type="EMBL" id="PSL50968.1"/>
    </source>
</evidence>
<protein>
    <submittedName>
        <fullName evidence="7">Methylmalonyl-CoA mutase</fullName>
    </submittedName>
</protein>
<dbReference type="SUPFAM" id="SSF52242">
    <property type="entry name" value="Cobalamin (vitamin B12)-binding domain"/>
    <property type="match status" value="1"/>
</dbReference>
<dbReference type="GO" id="GO:0005737">
    <property type="term" value="C:cytoplasm"/>
    <property type="evidence" value="ECO:0007669"/>
    <property type="project" value="TreeGrafter"/>
</dbReference>
<keyword evidence="4" id="KW-0413">Isomerase</keyword>
<organism evidence="7 8">
    <name type="scientific">Salsuginibacillus halophilus</name>
    <dbReference type="NCBI Taxonomy" id="517424"/>
    <lineage>
        <taxon>Bacteria</taxon>
        <taxon>Bacillati</taxon>
        <taxon>Bacillota</taxon>
        <taxon>Bacilli</taxon>
        <taxon>Bacillales</taxon>
        <taxon>Bacillaceae</taxon>
        <taxon>Salsuginibacillus</taxon>
    </lineage>
</organism>
<sequence>MEQTSFLERLSSICNFPVPSDEDWKKAAEAGLKGGTVEEKLFTSTYEGIDLAPIYRRTSEDMHHRPEVIRAVWQQSKVHPSWETAQEIFALTPEGFAEEAAHDTAKGQHVVKVPLAPSVRGSSVKGGEDGLYVNDIEDVKTAIKGVAPDVALIIHAGSRIKPVYAQFQAAFEQLNRPLFGTLAADPIGELAACGKLGHQLETAFAELAETTQSVCEKKQHLRTVLVSSSAYHEAGASAVQELAAMLATGVTYLRELTQRGLEVDEAASHFSFEMPSGKQHFMEMAKFRAFRLLWTRVLEAFGAEQKQAYIHACTSRWTKSVYDPYNNMLRASAEAFAAVIGGADSLHVSPFDETFQVPSRFSRRVARNTQLIFQEESYLTSVQDASGGAYYVDQLTDELSVKAWRAFQEIEEAGGIIQSLEAGTLQEDIEATARQKRENIYTRKERFVGINQYPDLSGVDPEIPRAEAEKAAAPNIVKTGISPADDQVKSFVEAAKAGASFKDLQSVVNPDEVTVSPVKSWRGPAPFETLRKAVDQHRTAENADRKTNVHLLTFGALKDYKPRADFGRGVFETAGLTVTTAGELNTLEDALAAVEAAEADTFVICGADQDIETVVDETAKVLQEKYPSAHLAVCGKLGEEQHLNGRLKQGMDVYRYLHDLLTSHGVTINDES</sequence>
<dbReference type="Gene3D" id="3.20.20.240">
    <property type="entry name" value="Methylmalonyl-CoA mutase"/>
    <property type="match status" value="1"/>
</dbReference>
<keyword evidence="8" id="KW-1185">Reference proteome</keyword>
<proteinExistence type="inferred from homology"/>
<evidence type="ECO:0000256" key="2">
    <source>
        <dbReference type="ARBA" id="ARBA00008465"/>
    </source>
</evidence>
<dbReference type="GO" id="GO:0019678">
    <property type="term" value="P:propionate metabolic process, methylmalonyl pathway"/>
    <property type="evidence" value="ECO:0007669"/>
    <property type="project" value="TreeGrafter"/>
</dbReference>
<evidence type="ECO:0000256" key="3">
    <source>
        <dbReference type="ARBA" id="ARBA00022628"/>
    </source>
</evidence>
<dbReference type="AlphaFoldDB" id="A0A2P8HXN6"/>
<feature type="domain" description="Methylmalonyl-CoA mutase alpha/beta chain catalytic" evidence="6">
    <location>
        <begin position="45"/>
        <end position="471"/>
    </location>
</feature>
<dbReference type="GO" id="GO:0004494">
    <property type="term" value="F:methylmalonyl-CoA mutase activity"/>
    <property type="evidence" value="ECO:0007669"/>
    <property type="project" value="UniProtKB-EC"/>
</dbReference>
<dbReference type="PANTHER" id="PTHR48101">
    <property type="entry name" value="METHYLMALONYL-COA MUTASE, MITOCHONDRIAL-RELATED"/>
    <property type="match status" value="1"/>
</dbReference>
<dbReference type="SUPFAM" id="SSF51703">
    <property type="entry name" value="Cobalamin (vitamin B12)-dependent enzymes"/>
    <property type="match status" value="1"/>
</dbReference>
<dbReference type="OrthoDB" id="9762378at2"/>
<dbReference type="RefSeq" id="WP_106587680.1">
    <property type="nucleotide sequence ID" value="NZ_PYAV01000002.1"/>
</dbReference>
<dbReference type="InterPro" id="IPR036724">
    <property type="entry name" value="Cobalamin-bd_sf"/>
</dbReference>
<dbReference type="Proteomes" id="UP000242310">
    <property type="component" value="Unassembled WGS sequence"/>
</dbReference>
<name>A0A2P8HXN6_9BACI</name>
<dbReference type="Pfam" id="PF01642">
    <property type="entry name" value="MM_CoA_mutase"/>
    <property type="match status" value="1"/>
</dbReference>
<evidence type="ECO:0000256" key="5">
    <source>
        <dbReference type="ARBA" id="ARBA00023285"/>
    </source>
</evidence>